<dbReference type="RefSeq" id="WP_094017770.1">
    <property type="nucleotide sequence ID" value="NZ_NMQW01000047.1"/>
</dbReference>
<dbReference type="Gene3D" id="2.60.120.10">
    <property type="entry name" value="Jelly Rolls"/>
    <property type="match status" value="1"/>
</dbReference>
<feature type="domain" description="HTH crp-type" evidence="6">
    <location>
        <begin position="151"/>
        <end position="220"/>
    </location>
</feature>
<dbReference type="CDD" id="cd00038">
    <property type="entry name" value="CAP_ED"/>
    <property type="match status" value="1"/>
</dbReference>
<proteinExistence type="predicted"/>
<keyword evidence="8" id="KW-1185">Reference proteome</keyword>
<dbReference type="InterPro" id="IPR050397">
    <property type="entry name" value="Env_Response_Regulators"/>
</dbReference>
<dbReference type="PROSITE" id="PS50042">
    <property type="entry name" value="CNMP_BINDING_3"/>
    <property type="match status" value="1"/>
</dbReference>
<keyword evidence="1" id="KW-0805">Transcription regulation</keyword>
<dbReference type="InterPro" id="IPR014710">
    <property type="entry name" value="RmlC-like_jellyroll"/>
</dbReference>
<keyword evidence="2" id="KW-0238">DNA-binding</keyword>
<dbReference type="SUPFAM" id="SSF51206">
    <property type="entry name" value="cAMP-binding domain-like"/>
    <property type="match status" value="1"/>
</dbReference>
<feature type="domain" description="Cyclic nucleotide-binding" evidence="5">
    <location>
        <begin position="36"/>
        <end position="137"/>
    </location>
</feature>
<evidence type="ECO:0000259" key="6">
    <source>
        <dbReference type="PROSITE" id="PS51063"/>
    </source>
</evidence>
<dbReference type="GO" id="GO:0003677">
    <property type="term" value="F:DNA binding"/>
    <property type="evidence" value="ECO:0007669"/>
    <property type="project" value="UniProtKB-KW"/>
</dbReference>
<gene>
    <name evidence="7" type="ORF">CF651_25895</name>
</gene>
<dbReference type="SMART" id="SM00419">
    <property type="entry name" value="HTH_CRP"/>
    <property type="match status" value="1"/>
</dbReference>
<dbReference type="InterPro" id="IPR018490">
    <property type="entry name" value="cNMP-bd_dom_sf"/>
</dbReference>
<dbReference type="Pfam" id="PF00027">
    <property type="entry name" value="cNMP_binding"/>
    <property type="match status" value="1"/>
</dbReference>
<sequence length="226" mass="26262">MKERPDPPPGLEIKKRADQSEELLIAKLFEQYGTARSYRKNEFIFREEDECEYIYFVHTGLVKISQSAEEGHGITLFLRSPGEIFGVAEVLTRQRRQRFARCIVPCEVLLVPAAHFTSLLLSQPELLYAITVSNARRLLHMQSYVETLISRPVGWRLGHFLTQLGEREHNEIHISLPLSHEEMSYIIGCSRQTITENLNKWNELGIIRYEKKQILIYDAEQFLSSL</sequence>
<evidence type="ECO:0008006" key="9">
    <source>
        <dbReference type="Google" id="ProtNLM"/>
    </source>
</evidence>
<dbReference type="EMBL" id="NMQW01000047">
    <property type="protein sequence ID" value="OXM83444.1"/>
    <property type="molecule type" value="Genomic_DNA"/>
</dbReference>
<comment type="caution">
    <text evidence="7">The sequence shown here is derived from an EMBL/GenBank/DDBJ whole genome shotgun (WGS) entry which is preliminary data.</text>
</comment>
<keyword evidence="4" id="KW-0804">Transcription</keyword>
<dbReference type="SUPFAM" id="SSF46785">
    <property type="entry name" value="Winged helix' DNA-binding domain"/>
    <property type="match status" value="1"/>
</dbReference>
<dbReference type="PANTHER" id="PTHR24567">
    <property type="entry name" value="CRP FAMILY TRANSCRIPTIONAL REGULATORY PROTEIN"/>
    <property type="match status" value="1"/>
</dbReference>
<evidence type="ECO:0000256" key="4">
    <source>
        <dbReference type="ARBA" id="ARBA00023163"/>
    </source>
</evidence>
<dbReference type="InterPro" id="IPR000595">
    <property type="entry name" value="cNMP-bd_dom"/>
</dbReference>
<dbReference type="PANTHER" id="PTHR24567:SF74">
    <property type="entry name" value="HTH-TYPE TRANSCRIPTIONAL REGULATOR ARCR"/>
    <property type="match status" value="1"/>
</dbReference>
<dbReference type="AlphaFoldDB" id="A0A229UJA0"/>
<evidence type="ECO:0000256" key="1">
    <source>
        <dbReference type="ARBA" id="ARBA00023015"/>
    </source>
</evidence>
<evidence type="ECO:0000313" key="7">
    <source>
        <dbReference type="EMBL" id="OXM83444.1"/>
    </source>
</evidence>
<organism evidence="7 8">
    <name type="scientific">Paenibacillus rigui</name>
    <dbReference type="NCBI Taxonomy" id="554312"/>
    <lineage>
        <taxon>Bacteria</taxon>
        <taxon>Bacillati</taxon>
        <taxon>Bacillota</taxon>
        <taxon>Bacilli</taxon>
        <taxon>Bacillales</taxon>
        <taxon>Paenibacillaceae</taxon>
        <taxon>Paenibacillus</taxon>
    </lineage>
</organism>
<evidence type="ECO:0000256" key="2">
    <source>
        <dbReference type="ARBA" id="ARBA00023125"/>
    </source>
</evidence>
<dbReference type="Proteomes" id="UP000215509">
    <property type="component" value="Unassembled WGS sequence"/>
</dbReference>
<evidence type="ECO:0000313" key="8">
    <source>
        <dbReference type="Proteomes" id="UP000215509"/>
    </source>
</evidence>
<dbReference type="Pfam" id="PF13545">
    <property type="entry name" value="HTH_Crp_2"/>
    <property type="match status" value="1"/>
</dbReference>
<keyword evidence="3" id="KW-0010">Activator</keyword>
<dbReference type="SMART" id="SM00100">
    <property type="entry name" value="cNMP"/>
    <property type="match status" value="1"/>
</dbReference>
<dbReference type="PROSITE" id="PS51063">
    <property type="entry name" value="HTH_CRP_2"/>
    <property type="match status" value="1"/>
</dbReference>
<dbReference type="GO" id="GO:0005829">
    <property type="term" value="C:cytosol"/>
    <property type="evidence" value="ECO:0007669"/>
    <property type="project" value="TreeGrafter"/>
</dbReference>
<evidence type="ECO:0000256" key="3">
    <source>
        <dbReference type="ARBA" id="ARBA00023159"/>
    </source>
</evidence>
<dbReference type="InterPro" id="IPR036390">
    <property type="entry name" value="WH_DNA-bd_sf"/>
</dbReference>
<name>A0A229UJA0_9BACL</name>
<dbReference type="InterPro" id="IPR012318">
    <property type="entry name" value="HTH_CRP"/>
</dbReference>
<dbReference type="OrthoDB" id="9810708at2"/>
<protein>
    <recommendedName>
        <fullName evidence="9">Crp/Fnr family transcriptional regulator</fullName>
    </recommendedName>
</protein>
<evidence type="ECO:0000259" key="5">
    <source>
        <dbReference type="PROSITE" id="PS50042"/>
    </source>
</evidence>
<dbReference type="GO" id="GO:0003700">
    <property type="term" value="F:DNA-binding transcription factor activity"/>
    <property type="evidence" value="ECO:0007669"/>
    <property type="project" value="TreeGrafter"/>
</dbReference>
<accession>A0A229UJA0</accession>
<reference evidence="7 8" key="1">
    <citation type="submission" date="2017-07" db="EMBL/GenBank/DDBJ databases">
        <title>Genome sequencing and assembly of Paenibacillus rigui.</title>
        <authorList>
            <person name="Mayilraj S."/>
        </authorList>
    </citation>
    <scope>NUCLEOTIDE SEQUENCE [LARGE SCALE GENOMIC DNA]</scope>
    <source>
        <strain evidence="7 8">JCM 16352</strain>
    </source>
</reference>